<comment type="caution">
    <text evidence="6">The sequence shown here is derived from an EMBL/GenBank/DDBJ whole genome shotgun (WGS) entry which is preliminary data.</text>
</comment>
<dbReference type="InterPro" id="IPR008927">
    <property type="entry name" value="6-PGluconate_DH-like_C_sf"/>
</dbReference>
<evidence type="ECO:0000259" key="4">
    <source>
        <dbReference type="Pfam" id="PF03446"/>
    </source>
</evidence>
<feature type="domain" description="3-hydroxyisobutyrate dehydrogenase-like NAD-binding" evidence="5">
    <location>
        <begin position="163"/>
        <end position="276"/>
    </location>
</feature>
<feature type="domain" description="6-phosphogluconate dehydrogenase NADP-binding" evidence="4">
    <location>
        <begin position="2"/>
        <end position="155"/>
    </location>
</feature>
<dbReference type="PANTHER" id="PTHR43580">
    <property type="entry name" value="OXIDOREDUCTASE GLYR1-RELATED"/>
    <property type="match status" value="1"/>
</dbReference>
<dbReference type="SUPFAM" id="SSF51735">
    <property type="entry name" value="NAD(P)-binding Rossmann-fold domains"/>
    <property type="match status" value="1"/>
</dbReference>
<evidence type="ECO:0000313" key="6">
    <source>
        <dbReference type="EMBL" id="MYM71138.1"/>
    </source>
</evidence>
<gene>
    <name evidence="6" type="ORF">GTP56_02870</name>
</gene>
<dbReference type="GO" id="GO:0051287">
    <property type="term" value="F:NAD binding"/>
    <property type="evidence" value="ECO:0007669"/>
    <property type="project" value="InterPro"/>
</dbReference>
<name>A0A7X4KG31_9BURK</name>
<evidence type="ECO:0000256" key="1">
    <source>
        <dbReference type="ARBA" id="ARBA00023002"/>
    </source>
</evidence>
<dbReference type="Gene3D" id="3.40.50.720">
    <property type="entry name" value="NAD(P)-binding Rossmann-like Domain"/>
    <property type="match status" value="1"/>
</dbReference>
<dbReference type="InterPro" id="IPR013328">
    <property type="entry name" value="6PGD_dom2"/>
</dbReference>
<dbReference type="PIRSF" id="PIRSF000103">
    <property type="entry name" value="HIBADH"/>
    <property type="match status" value="1"/>
</dbReference>
<keyword evidence="1" id="KW-0560">Oxidoreductase</keyword>
<dbReference type="EMBL" id="WWCR01000001">
    <property type="protein sequence ID" value="MYM71138.1"/>
    <property type="molecule type" value="Genomic_DNA"/>
</dbReference>
<dbReference type="InterPro" id="IPR015815">
    <property type="entry name" value="HIBADH-related"/>
</dbReference>
<keyword evidence="2" id="KW-0520">NAD</keyword>
<accession>A0A7X4KG31</accession>
<evidence type="ECO:0000259" key="5">
    <source>
        <dbReference type="Pfam" id="PF14833"/>
    </source>
</evidence>
<dbReference type="GO" id="GO:0016491">
    <property type="term" value="F:oxidoreductase activity"/>
    <property type="evidence" value="ECO:0007669"/>
    <property type="project" value="UniProtKB-KW"/>
</dbReference>
<dbReference type="InterPro" id="IPR036291">
    <property type="entry name" value="NAD(P)-bd_dom_sf"/>
</dbReference>
<dbReference type="Gene3D" id="1.10.1040.10">
    <property type="entry name" value="N-(1-d-carboxylethyl)-l-norvaline Dehydrogenase, domain 2"/>
    <property type="match status" value="1"/>
</dbReference>
<dbReference type="InterPro" id="IPR029154">
    <property type="entry name" value="HIBADH-like_NADP-bd"/>
</dbReference>
<proteinExistence type="predicted"/>
<dbReference type="Pfam" id="PF03446">
    <property type="entry name" value="NAD_binding_2"/>
    <property type="match status" value="1"/>
</dbReference>
<dbReference type="RefSeq" id="WP_161048902.1">
    <property type="nucleotide sequence ID" value="NZ_WWCR01000001.1"/>
</dbReference>
<dbReference type="SUPFAM" id="SSF48179">
    <property type="entry name" value="6-phosphogluconate dehydrogenase C-terminal domain-like"/>
    <property type="match status" value="1"/>
</dbReference>
<dbReference type="InterPro" id="IPR051265">
    <property type="entry name" value="HIBADH-related_NP60_sf"/>
</dbReference>
<dbReference type="InterPro" id="IPR006115">
    <property type="entry name" value="6PGDH_NADP-bd"/>
</dbReference>
<organism evidence="6 7">
    <name type="scientific">Duganella margarita</name>
    <dbReference type="NCBI Taxonomy" id="2692170"/>
    <lineage>
        <taxon>Bacteria</taxon>
        <taxon>Pseudomonadati</taxon>
        <taxon>Pseudomonadota</taxon>
        <taxon>Betaproteobacteria</taxon>
        <taxon>Burkholderiales</taxon>
        <taxon>Oxalobacteraceae</taxon>
        <taxon>Telluria group</taxon>
        <taxon>Duganella</taxon>
    </lineage>
</organism>
<protein>
    <submittedName>
        <fullName evidence="6">NAD-binding protein</fullName>
    </submittedName>
</protein>
<reference evidence="6 7" key="1">
    <citation type="submission" date="2019-12" db="EMBL/GenBank/DDBJ databases">
        <title>Novel species isolated from a subtropical stream in China.</title>
        <authorList>
            <person name="Lu H."/>
        </authorList>
    </citation>
    <scope>NUCLEOTIDE SEQUENCE [LARGE SCALE GENOMIC DNA]</scope>
    <source>
        <strain evidence="6 7">FT134W</strain>
    </source>
</reference>
<sequence length="284" mass="29861">MKVSFIGIGSMGAAMVPNLVRAGHEVSVWNRNRAAAQAIEGVTVLESPADAFQADAVMTMLSNDDAVRSVILDSGALAGANKNCVHIMMATISLALVDELAARHREVGIAYISAPVFGVPAAAAAAQLNVLAAGDPQAIARVQPLLDAVGRKTWLLGDDPKRANVVKISGNMMIAQAFTAMGEAAYLSESYGVPAADLLDVLTNTLFAAPSYQRYGGFIATNTFEPGFKLPLGLKDVNLALSAAEAKGALLPVAEQVRENMQDAMAQGLQDRDWSVAATIRRKR</sequence>
<feature type="active site" evidence="3">
    <location>
        <position position="167"/>
    </location>
</feature>
<evidence type="ECO:0000256" key="2">
    <source>
        <dbReference type="ARBA" id="ARBA00023027"/>
    </source>
</evidence>
<evidence type="ECO:0000256" key="3">
    <source>
        <dbReference type="PIRSR" id="PIRSR000103-1"/>
    </source>
</evidence>
<dbReference type="Pfam" id="PF14833">
    <property type="entry name" value="NAD_binding_11"/>
    <property type="match status" value="1"/>
</dbReference>
<dbReference type="Proteomes" id="UP000469734">
    <property type="component" value="Unassembled WGS sequence"/>
</dbReference>
<dbReference type="PANTHER" id="PTHR43580:SF2">
    <property type="entry name" value="CYTOKINE-LIKE NUCLEAR FACTOR N-PAC"/>
    <property type="match status" value="1"/>
</dbReference>
<dbReference type="GO" id="GO:0050661">
    <property type="term" value="F:NADP binding"/>
    <property type="evidence" value="ECO:0007669"/>
    <property type="project" value="InterPro"/>
</dbReference>
<evidence type="ECO:0000313" key="7">
    <source>
        <dbReference type="Proteomes" id="UP000469734"/>
    </source>
</evidence>
<dbReference type="AlphaFoldDB" id="A0A7X4KG31"/>